<evidence type="ECO:0000313" key="3">
    <source>
        <dbReference type="Proteomes" id="UP000000600"/>
    </source>
</evidence>
<keyword evidence="3" id="KW-1185">Reference proteome</keyword>
<dbReference type="Proteomes" id="UP000000600">
    <property type="component" value="Unassembled WGS sequence"/>
</dbReference>
<accession>A0CAL5</accession>
<evidence type="ECO:0000313" key="2">
    <source>
        <dbReference type="EMBL" id="CAK67832.1"/>
    </source>
</evidence>
<keyword evidence="1" id="KW-0812">Transmembrane</keyword>
<name>A0CAL5_PARTE</name>
<organism evidence="2 3">
    <name type="scientific">Paramecium tetraurelia</name>
    <dbReference type="NCBI Taxonomy" id="5888"/>
    <lineage>
        <taxon>Eukaryota</taxon>
        <taxon>Sar</taxon>
        <taxon>Alveolata</taxon>
        <taxon>Ciliophora</taxon>
        <taxon>Intramacronucleata</taxon>
        <taxon>Oligohymenophorea</taxon>
        <taxon>Peniculida</taxon>
        <taxon>Parameciidae</taxon>
        <taxon>Paramecium</taxon>
    </lineage>
</organism>
<gene>
    <name evidence="2" type="ORF">GSPATT00036612001</name>
</gene>
<dbReference type="RefSeq" id="XP_001435229.1">
    <property type="nucleotide sequence ID" value="XM_001435192.1"/>
</dbReference>
<dbReference type="InParanoid" id="A0CAL5"/>
<dbReference type="OMA" id="TYVLIFE"/>
<sequence length="1112" mass="133794">MCKRKYFKLDDNQYIISFYQCITWGLYIYWQQKIKELENEELAKPIQISYLENVQICQYRLYLISEFGYYLFWISKMNEVQFSMYFEYPGYFRNLLLSSNCQSNYNVQYNQSINSTIIFQNTQQYIIQFQGTDIQIEQMENIVIAKTQNQLTVIYNQEYQQVIQLNTLHITIDNNYNLIYWLDEITKELIFYKISYPKNIIQPSKHVQVQNQKKICYKLKYIIEHQYNKNQTLDFNYQCQNESSTVYSKEGLQLPHKYEIKLDQNLEFRLNILDQYSFQSICPKHYNFNPNDTILLYFETNTNISFSMIQTKDYIYFQNCHNSNKSRVDIQNCQVFYFQSYILLHNQKKQELQLFGFQDILIRKFRIQIQITDIVQYQQIFLIFTSDSKDPKIIDLSKRYQIILNKQTNKILNALHQIYFQDKQQNQNLTTNHFFINFENQKLFQYNQYLIILIHKNVQMIRLENIQIIFLKQLLNLQYYLLGVHLINNSINDYHFDSQQVSVLSSFKLDHYELIKPLKYQINKKYLALASLSENKTYVLIFEIRITKPLLLVKVIQISRIEFFFLGYQLFYYNFEDEINIYNLLYFEVQLQDSTEHNEIAVKTNITFQIISEMKSEPTIYLGFTLKFYNECYRLFQKSNHSSINSTQNHIIPSKYFYGSIDLLKIEVSNETNILEPLRFIEWIDISRLRYEGRIKKIDIGPILFINQSFNETYSIYIVLADNDLGQTFIINPTDQLFVKILPINNQYILFFFDQVNFIQGAMYLIDEDTQNLIKEPIQELNITLNQSYSHYLIFKTGDLIVFKSKSQLLLYMILNSSIKFIENDLYILDILKVQGNNQFYISFSQLRDRQAYYFHVLSINQFNLVSIGTAILQLQTIFIELQAYVQILLYEHIDEKSQISILDCEIIDQEFRIQVFQIFNKIQIISQICIKIENYSISFKVLNILRHELGDKMKLQFYNKNHLILQSLSNSYYFYDLKEPLNFIDYFGSIIQNNDLYYPFNTTHLYVFQRNTSQIYLAELGYKIDTQSHLFENQIFTLVAENQLSQARCRITINENSHQEEDNNFLIKLVIVLVLILIFYFLLRRIQLKRKQLNNQRHHHQTFAKISNVEE</sequence>
<evidence type="ECO:0000256" key="1">
    <source>
        <dbReference type="SAM" id="Phobius"/>
    </source>
</evidence>
<dbReference type="HOGENOM" id="CLU_281677_0_0_1"/>
<dbReference type="OrthoDB" id="309742at2759"/>
<dbReference type="GeneID" id="5021014"/>
<dbReference type="EMBL" id="CT868054">
    <property type="protein sequence ID" value="CAK67832.1"/>
    <property type="molecule type" value="Genomic_DNA"/>
</dbReference>
<reference evidence="2 3" key="1">
    <citation type="journal article" date="2006" name="Nature">
        <title>Global trends of whole-genome duplications revealed by the ciliate Paramecium tetraurelia.</title>
        <authorList>
            <consortium name="Genoscope"/>
            <person name="Aury J.-M."/>
            <person name="Jaillon O."/>
            <person name="Duret L."/>
            <person name="Noel B."/>
            <person name="Jubin C."/>
            <person name="Porcel B.M."/>
            <person name="Segurens B."/>
            <person name="Daubin V."/>
            <person name="Anthouard V."/>
            <person name="Aiach N."/>
            <person name="Arnaiz O."/>
            <person name="Billaut A."/>
            <person name="Beisson J."/>
            <person name="Blanc I."/>
            <person name="Bouhouche K."/>
            <person name="Camara F."/>
            <person name="Duharcourt S."/>
            <person name="Guigo R."/>
            <person name="Gogendeau D."/>
            <person name="Katinka M."/>
            <person name="Keller A.-M."/>
            <person name="Kissmehl R."/>
            <person name="Klotz C."/>
            <person name="Koll F."/>
            <person name="Le Moue A."/>
            <person name="Lepere C."/>
            <person name="Malinsky S."/>
            <person name="Nowacki M."/>
            <person name="Nowak J.K."/>
            <person name="Plattner H."/>
            <person name="Poulain J."/>
            <person name="Ruiz F."/>
            <person name="Serrano V."/>
            <person name="Zagulski M."/>
            <person name="Dessen P."/>
            <person name="Betermier M."/>
            <person name="Weissenbach J."/>
            <person name="Scarpelli C."/>
            <person name="Schachter V."/>
            <person name="Sperling L."/>
            <person name="Meyer E."/>
            <person name="Cohen J."/>
            <person name="Wincker P."/>
        </authorList>
    </citation>
    <scope>NUCLEOTIDE SEQUENCE [LARGE SCALE GENOMIC DNA]</scope>
    <source>
        <strain evidence="2 3">Stock d4-2</strain>
    </source>
</reference>
<keyword evidence="1" id="KW-0472">Membrane</keyword>
<feature type="transmembrane region" description="Helical" evidence="1">
    <location>
        <begin position="1066"/>
        <end position="1084"/>
    </location>
</feature>
<keyword evidence="1" id="KW-1133">Transmembrane helix</keyword>
<evidence type="ECO:0008006" key="4">
    <source>
        <dbReference type="Google" id="ProtNLM"/>
    </source>
</evidence>
<protein>
    <recommendedName>
        <fullName evidence="4">Transmembrane protein</fullName>
    </recommendedName>
</protein>
<dbReference type="AlphaFoldDB" id="A0CAL5"/>
<proteinExistence type="predicted"/>
<dbReference type="KEGG" id="ptm:GSPATT00036612001"/>